<dbReference type="GO" id="GO:0005524">
    <property type="term" value="F:ATP binding"/>
    <property type="evidence" value="ECO:0007669"/>
    <property type="project" value="UniProtKB-UniRule"/>
</dbReference>
<evidence type="ECO:0000256" key="9">
    <source>
        <dbReference type="ARBA" id="ARBA00022842"/>
    </source>
</evidence>
<dbReference type="OrthoDB" id="9776390at2"/>
<dbReference type="InterPro" id="IPR039657">
    <property type="entry name" value="Dimethylallyltransferase"/>
</dbReference>
<keyword evidence="5 11" id="KW-0808">Transferase</keyword>
<keyword evidence="6 11" id="KW-0819">tRNA processing</keyword>
<dbReference type="InterPro" id="IPR018022">
    <property type="entry name" value="IPT"/>
</dbReference>
<dbReference type="NCBIfam" id="TIGR00174">
    <property type="entry name" value="miaA"/>
    <property type="match status" value="1"/>
</dbReference>
<evidence type="ECO:0000256" key="12">
    <source>
        <dbReference type="RuleBase" id="RU003783"/>
    </source>
</evidence>
<evidence type="ECO:0000256" key="8">
    <source>
        <dbReference type="ARBA" id="ARBA00022840"/>
    </source>
</evidence>
<evidence type="ECO:0000256" key="2">
    <source>
        <dbReference type="ARBA" id="ARBA00003213"/>
    </source>
</evidence>
<keyword evidence="8 11" id="KW-0067">ATP-binding</keyword>
<dbReference type="AlphaFoldDB" id="A0A4Q1B0I1"/>
<evidence type="ECO:0000256" key="6">
    <source>
        <dbReference type="ARBA" id="ARBA00022694"/>
    </source>
</evidence>
<keyword evidence="7 11" id="KW-0547">Nucleotide-binding</keyword>
<evidence type="ECO:0000313" key="16">
    <source>
        <dbReference type="Proteomes" id="UP000289758"/>
    </source>
</evidence>
<dbReference type="HAMAP" id="MF_00185">
    <property type="entry name" value="IPP_trans"/>
    <property type="match status" value="1"/>
</dbReference>
<evidence type="ECO:0000256" key="1">
    <source>
        <dbReference type="ARBA" id="ARBA00001946"/>
    </source>
</evidence>
<sequence length="288" mass="32901">MKEIAIIGSTASGKTALSIDIAKKTDSIILSLDSLSVYKEIDIASAKPTKSERGDIIHFGIDEVYPNVNFDVVQFFDCYKRAKNYAQENGKNLIIVGGTGFYLKAMIEGLSTGVNDAELDLSLDKTYELLHSLDKEYMEKISQNDSYRVKKAYSIYKQTGFIPTKYFELNPKEPILKDLKIFEIVWDKEELKKRINLRTSLMLEEGIIDEVIYLEKKYTRVPNCMSSIGIIETLEYLDGKLNKTELEEKIALNTAKLAKRQNTFNKGQFKEKTSNFIESLNSDILKFF</sequence>
<evidence type="ECO:0000256" key="5">
    <source>
        <dbReference type="ARBA" id="ARBA00022679"/>
    </source>
</evidence>
<dbReference type="PANTHER" id="PTHR11088">
    <property type="entry name" value="TRNA DIMETHYLALLYLTRANSFERASE"/>
    <property type="match status" value="1"/>
</dbReference>
<keyword evidence="16" id="KW-1185">Reference proteome</keyword>
<dbReference type="Gene3D" id="1.10.20.140">
    <property type="match status" value="1"/>
</dbReference>
<accession>A0A4Q1B0I1</accession>
<comment type="similarity">
    <text evidence="3 11 14">Belongs to the IPP transferase family.</text>
</comment>
<feature type="binding site" evidence="11">
    <location>
        <begin position="10"/>
        <end position="15"/>
    </location>
    <ligand>
        <name>substrate</name>
    </ligand>
</feature>
<dbReference type="Pfam" id="PF01715">
    <property type="entry name" value="IPPT"/>
    <property type="match status" value="1"/>
</dbReference>
<dbReference type="SUPFAM" id="SSF52540">
    <property type="entry name" value="P-loop containing nucleoside triphosphate hydrolases"/>
    <property type="match status" value="1"/>
</dbReference>
<comment type="caution">
    <text evidence="11">Lacks conserved residue(s) required for the propagation of feature annotation.</text>
</comment>
<evidence type="ECO:0000256" key="3">
    <source>
        <dbReference type="ARBA" id="ARBA00005842"/>
    </source>
</evidence>
<keyword evidence="9 11" id="KW-0460">Magnesium</keyword>
<proteinExistence type="inferred from homology"/>
<dbReference type="Proteomes" id="UP000289758">
    <property type="component" value="Unassembled WGS sequence"/>
</dbReference>
<dbReference type="GO" id="GO:0052381">
    <property type="term" value="F:tRNA dimethylallyltransferase activity"/>
    <property type="evidence" value="ECO:0007669"/>
    <property type="project" value="UniProtKB-UniRule"/>
</dbReference>
<comment type="subunit">
    <text evidence="4 11">Monomer.</text>
</comment>
<evidence type="ECO:0000256" key="13">
    <source>
        <dbReference type="RuleBase" id="RU003784"/>
    </source>
</evidence>
<evidence type="ECO:0000313" key="15">
    <source>
        <dbReference type="EMBL" id="RXK08513.1"/>
    </source>
</evidence>
<evidence type="ECO:0000256" key="4">
    <source>
        <dbReference type="ARBA" id="ARBA00011245"/>
    </source>
</evidence>
<protein>
    <recommendedName>
        <fullName evidence="11">tRNA dimethylallyltransferase</fullName>
        <ecNumber evidence="11">2.5.1.75</ecNumber>
    </recommendedName>
    <alternativeName>
        <fullName evidence="11">Dimethylallyl diphosphate:tRNA dimethylallyltransferase</fullName>
        <shortName evidence="11">DMAPP:tRNA dimethylallyltransferase</shortName>
        <shortName evidence="11">DMATase</shortName>
    </alternativeName>
    <alternativeName>
        <fullName evidence="11">Isopentenyl-diphosphate:tRNA isopentenyltransferase</fullName>
        <shortName evidence="11">IPP transferase</shortName>
        <shortName evidence="11">IPPT</shortName>
        <shortName evidence="11">IPTase</shortName>
    </alternativeName>
</protein>
<dbReference type="EC" id="2.5.1.75" evidence="11"/>
<comment type="catalytic activity">
    <reaction evidence="10 11 12">
        <text>adenosine(37) in tRNA + dimethylallyl diphosphate = N(6)-dimethylallyladenosine(37) in tRNA + diphosphate</text>
        <dbReference type="Rhea" id="RHEA:26482"/>
        <dbReference type="Rhea" id="RHEA-COMP:10162"/>
        <dbReference type="Rhea" id="RHEA-COMP:10375"/>
        <dbReference type="ChEBI" id="CHEBI:33019"/>
        <dbReference type="ChEBI" id="CHEBI:57623"/>
        <dbReference type="ChEBI" id="CHEBI:74411"/>
        <dbReference type="ChEBI" id="CHEBI:74415"/>
        <dbReference type="EC" id="2.5.1.75"/>
    </reaction>
</comment>
<name>A0A4Q1B0I1_9BACT</name>
<feature type="binding site" evidence="11">
    <location>
        <begin position="8"/>
        <end position="15"/>
    </location>
    <ligand>
        <name>ATP</name>
        <dbReference type="ChEBI" id="CHEBI:30616"/>
    </ligand>
</feature>
<dbReference type="InterPro" id="IPR027417">
    <property type="entry name" value="P-loop_NTPase"/>
</dbReference>
<reference evidence="15 16" key="1">
    <citation type="submission" date="2017-10" db="EMBL/GenBank/DDBJ databases">
        <title>Genomics of the genus Arcobacter.</title>
        <authorList>
            <person name="Perez-Cataluna A."/>
            <person name="Figueras M.J."/>
        </authorList>
    </citation>
    <scope>NUCLEOTIDE SEQUENCE [LARGE SCALE GENOMIC DNA]</scope>
    <source>
        <strain evidence="15 16">CECT 8441</strain>
    </source>
</reference>
<dbReference type="PANTHER" id="PTHR11088:SF60">
    <property type="entry name" value="TRNA DIMETHYLALLYLTRANSFERASE"/>
    <property type="match status" value="1"/>
</dbReference>
<organism evidence="15 16">
    <name type="scientific">Halarcobacter ebronensis</name>
    <dbReference type="NCBI Taxonomy" id="1462615"/>
    <lineage>
        <taxon>Bacteria</taxon>
        <taxon>Pseudomonadati</taxon>
        <taxon>Campylobacterota</taxon>
        <taxon>Epsilonproteobacteria</taxon>
        <taxon>Campylobacterales</taxon>
        <taxon>Arcobacteraceae</taxon>
        <taxon>Halarcobacter</taxon>
    </lineage>
</organism>
<comment type="cofactor">
    <cofactor evidence="1 11">
        <name>Mg(2+)</name>
        <dbReference type="ChEBI" id="CHEBI:18420"/>
    </cofactor>
</comment>
<evidence type="ECO:0000256" key="7">
    <source>
        <dbReference type="ARBA" id="ARBA00022741"/>
    </source>
</evidence>
<dbReference type="Gene3D" id="3.40.50.300">
    <property type="entry name" value="P-loop containing nucleotide triphosphate hydrolases"/>
    <property type="match status" value="1"/>
</dbReference>
<dbReference type="EMBL" id="PDKK01000001">
    <property type="protein sequence ID" value="RXK08513.1"/>
    <property type="molecule type" value="Genomic_DNA"/>
</dbReference>
<comment type="function">
    <text evidence="2 11 13">Catalyzes the transfer of a dimethylallyl group onto the adenine at position 37 in tRNAs that read codons beginning with uridine, leading to the formation of N6-(dimethylallyl)adenosine (i(6)A).</text>
</comment>
<dbReference type="GO" id="GO:0006400">
    <property type="term" value="P:tRNA modification"/>
    <property type="evidence" value="ECO:0007669"/>
    <property type="project" value="TreeGrafter"/>
</dbReference>
<feature type="region of interest" description="Interaction with substrate tRNA" evidence="11">
    <location>
        <begin position="33"/>
        <end position="36"/>
    </location>
</feature>
<gene>
    <name evidence="11" type="primary">miaA</name>
    <name evidence="15" type="ORF">CRV07_01560</name>
</gene>
<dbReference type="RefSeq" id="WP_129086073.1">
    <property type="nucleotide sequence ID" value="NZ_CP053836.1"/>
</dbReference>
<feature type="site" description="Interaction with substrate tRNA" evidence="11">
    <location>
        <position position="99"/>
    </location>
</feature>
<evidence type="ECO:0000256" key="10">
    <source>
        <dbReference type="ARBA" id="ARBA00049563"/>
    </source>
</evidence>
<evidence type="ECO:0000256" key="14">
    <source>
        <dbReference type="RuleBase" id="RU003785"/>
    </source>
</evidence>
<comment type="caution">
    <text evidence="15">The sequence shown here is derived from an EMBL/GenBank/DDBJ whole genome shotgun (WGS) entry which is preliminary data.</text>
</comment>
<evidence type="ECO:0000256" key="11">
    <source>
        <dbReference type="HAMAP-Rule" id="MF_00185"/>
    </source>
</evidence>